<dbReference type="PANTHER" id="PTHR11537:SF254">
    <property type="entry name" value="POTASSIUM VOLTAGE-GATED CHANNEL PROTEIN SHAB"/>
    <property type="match status" value="1"/>
</dbReference>
<dbReference type="Pfam" id="PF07885">
    <property type="entry name" value="Ion_trans_2"/>
    <property type="match status" value="1"/>
</dbReference>
<keyword evidence="7" id="KW-0407">Ion channel</keyword>
<dbReference type="EMBL" id="VSSQ01000006">
    <property type="protein sequence ID" value="MPL58237.1"/>
    <property type="molecule type" value="Genomic_DNA"/>
</dbReference>
<feature type="transmembrane region" description="Helical" evidence="9">
    <location>
        <begin position="135"/>
        <end position="153"/>
    </location>
</feature>
<dbReference type="Gene3D" id="1.20.120.350">
    <property type="entry name" value="Voltage-gated potassium channels. Chain C"/>
    <property type="match status" value="1"/>
</dbReference>
<name>A0A644SVD9_9ZZZZ</name>
<dbReference type="PANTHER" id="PTHR11537">
    <property type="entry name" value="VOLTAGE-GATED POTASSIUM CHANNEL"/>
    <property type="match status" value="1"/>
</dbReference>
<keyword evidence="8" id="KW-0175">Coiled coil</keyword>
<evidence type="ECO:0000256" key="7">
    <source>
        <dbReference type="ARBA" id="ARBA00023303"/>
    </source>
</evidence>
<feature type="coiled-coil region" evidence="8">
    <location>
        <begin position="214"/>
        <end position="241"/>
    </location>
</feature>
<sequence>MGLNKKSIIELLMIILILTDSILLMLMIFYNFSPLITQIIYIFDLIVCFVLAIEFVYELNKSDNRNHYLKKNWYYIIAMIPDYLLNIVLSLFGLAGISWFVRLIRLLRIGRVLILFKKNIKIFTDFIKETHLDKLLTFLVILVVSSSIAFFIVDESANSFIDGLWYVIVTLSTVGYGDIVPTTTNGRIIGFVLIIIGILSFSILTGAISSIYTKRIEEENKNEIDERLNRIEAKLDKLLEINEK</sequence>
<feature type="transmembrane region" description="Helical" evidence="9">
    <location>
        <begin position="188"/>
        <end position="212"/>
    </location>
</feature>
<evidence type="ECO:0000256" key="8">
    <source>
        <dbReference type="SAM" id="Coils"/>
    </source>
</evidence>
<dbReference type="GO" id="GO:0001508">
    <property type="term" value="P:action potential"/>
    <property type="evidence" value="ECO:0007669"/>
    <property type="project" value="TreeGrafter"/>
</dbReference>
<dbReference type="SUPFAM" id="SSF81324">
    <property type="entry name" value="Voltage-gated potassium channels"/>
    <property type="match status" value="1"/>
</dbReference>
<dbReference type="GO" id="GO:0008076">
    <property type="term" value="C:voltage-gated potassium channel complex"/>
    <property type="evidence" value="ECO:0007669"/>
    <property type="project" value="InterPro"/>
</dbReference>
<keyword evidence="6 9" id="KW-0472">Membrane</keyword>
<evidence type="ECO:0000256" key="4">
    <source>
        <dbReference type="ARBA" id="ARBA00022989"/>
    </source>
</evidence>
<proteinExistence type="predicted"/>
<feature type="transmembrane region" description="Helical" evidence="9">
    <location>
        <begin position="72"/>
        <end position="101"/>
    </location>
</feature>
<evidence type="ECO:0000256" key="3">
    <source>
        <dbReference type="ARBA" id="ARBA00022692"/>
    </source>
</evidence>
<keyword evidence="5" id="KW-0406">Ion transport</keyword>
<keyword evidence="2" id="KW-0813">Transport</keyword>
<evidence type="ECO:0000256" key="1">
    <source>
        <dbReference type="ARBA" id="ARBA00004141"/>
    </source>
</evidence>
<feature type="domain" description="Potassium channel" evidence="10">
    <location>
        <begin position="139"/>
        <end position="213"/>
    </location>
</feature>
<protein>
    <recommendedName>
        <fullName evidence="10">Potassium channel domain-containing protein</fullName>
    </recommendedName>
</protein>
<accession>A0A644SVD9</accession>
<evidence type="ECO:0000259" key="10">
    <source>
        <dbReference type="Pfam" id="PF07885"/>
    </source>
</evidence>
<dbReference type="Gene3D" id="1.10.287.70">
    <property type="match status" value="1"/>
</dbReference>
<evidence type="ECO:0000256" key="5">
    <source>
        <dbReference type="ARBA" id="ARBA00023065"/>
    </source>
</evidence>
<feature type="transmembrane region" description="Helical" evidence="9">
    <location>
        <begin position="160"/>
        <end position="176"/>
    </location>
</feature>
<dbReference type="InterPro" id="IPR013099">
    <property type="entry name" value="K_chnl_dom"/>
</dbReference>
<dbReference type="InterPro" id="IPR028325">
    <property type="entry name" value="VG_K_chnl"/>
</dbReference>
<feature type="transmembrane region" description="Helical" evidence="9">
    <location>
        <begin position="12"/>
        <end position="33"/>
    </location>
</feature>
<dbReference type="AlphaFoldDB" id="A0A644SVD9"/>
<keyword evidence="4 9" id="KW-1133">Transmembrane helix</keyword>
<gene>
    <name evidence="11" type="ORF">SDC9_03768</name>
</gene>
<evidence type="ECO:0000256" key="6">
    <source>
        <dbReference type="ARBA" id="ARBA00023136"/>
    </source>
</evidence>
<keyword evidence="3 9" id="KW-0812">Transmembrane</keyword>
<comment type="caution">
    <text evidence="11">The sequence shown here is derived from an EMBL/GenBank/DDBJ whole genome shotgun (WGS) entry which is preliminary data.</text>
</comment>
<evidence type="ECO:0000256" key="9">
    <source>
        <dbReference type="SAM" id="Phobius"/>
    </source>
</evidence>
<dbReference type="InterPro" id="IPR027359">
    <property type="entry name" value="Volt_channel_dom_sf"/>
</dbReference>
<evidence type="ECO:0000256" key="2">
    <source>
        <dbReference type="ARBA" id="ARBA00022448"/>
    </source>
</evidence>
<reference evidence="11" key="1">
    <citation type="submission" date="2019-08" db="EMBL/GenBank/DDBJ databases">
        <authorList>
            <person name="Kucharzyk K."/>
            <person name="Murdoch R.W."/>
            <person name="Higgins S."/>
            <person name="Loffler F."/>
        </authorList>
    </citation>
    <scope>NUCLEOTIDE SEQUENCE</scope>
</reference>
<organism evidence="11">
    <name type="scientific">bioreactor metagenome</name>
    <dbReference type="NCBI Taxonomy" id="1076179"/>
    <lineage>
        <taxon>unclassified sequences</taxon>
        <taxon>metagenomes</taxon>
        <taxon>ecological metagenomes</taxon>
    </lineage>
</organism>
<comment type="subcellular location">
    <subcellularLocation>
        <location evidence="1">Membrane</location>
        <topology evidence="1">Multi-pass membrane protein</topology>
    </subcellularLocation>
</comment>
<evidence type="ECO:0000313" key="11">
    <source>
        <dbReference type="EMBL" id="MPL58237.1"/>
    </source>
</evidence>
<feature type="transmembrane region" description="Helical" evidence="9">
    <location>
        <begin position="39"/>
        <end position="60"/>
    </location>
</feature>
<dbReference type="GO" id="GO:0005249">
    <property type="term" value="F:voltage-gated potassium channel activity"/>
    <property type="evidence" value="ECO:0007669"/>
    <property type="project" value="InterPro"/>
</dbReference>